<keyword evidence="3" id="KW-0813">Transport</keyword>
<accession>A0A3A4NEQ5</accession>
<dbReference type="Pfam" id="PF14537">
    <property type="entry name" value="Cytochrom_c3_2"/>
    <property type="match status" value="1"/>
</dbReference>
<reference evidence="11 12" key="1">
    <citation type="journal article" date="2017" name="ISME J.">
        <title>Energy and carbon metabolisms in a deep terrestrial subsurface fluid microbial community.</title>
        <authorList>
            <person name="Momper L."/>
            <person name="Jungbluth S.P."/>
            <person name="Lee M.D."/>
            <person name="Amend J.P."/>
        </authorList>
    </citation>
    <scope>NUCLEOTIDE SEQUENCE [LARGE SCALE GENOMIC DNA]</scope>
    <source>
        <strain evidence="11">SURF_5</strain>
    </source>
</reference>
<name>A0A3A4NEQ5_ABYX5</name>
<comment type="caution">
    <text evidence="11">The sequence shown here is derived from an EMBL/GenBank/DDBJ whole genome shotgun (WGS) entry which is preliminary data.</text>
</comment>
<evidence type="ECO:0000259" key="10">
    <source>
        <dbReference type="Pfam" id="PF14537"/>
    </source>
</evidence>
<dbReference type="GO" id="GO:0016491">
    <property type="term" value="F:oxidoreductase activity"/>
    <property type="evidence" value="ECO:0007669"/>
    <property type="project" value="TreeGrafter"/>
</dbReference>
<evidence type="ECO:0000313" key="11">
    <source>
        <dbReference type="EMBL" id="RJP15320.1"/>
    </source>
</evidence>
<keyword evidence="9" id="KW-1133">Transmembrane helix</keyword>
<gene>
    <name evidence="11" type="ORF">C4520_20265</name>
</gene>
<feature type="domain" description="Tetrahaem cytochrome" evidence="10">
    <location>
        <begin position="281"/>
        <end position="364"/>
    </location>
</feature>
<evidence type="ECO:0000256" key="7">
    <source>
        <dbReference type="ARBA" id="ARBA00022982"/>
    </source>
</evidence>
<evidence type="ECO:0000256" key="5">
    <source>
        <dbReference type="ARBA" id="ARBA00022723"/>
    </source>
</evidence>
<evidence type="ECO:0000313" key="12">
    <source>
        <dbReference type="Proteomes" id="UP000265882"/>
    </source>
</evidence>
<dbReference type="InterPro" id="IPR012286">
    <property type="entry name" value="Tetrahaem_cytochrome"/>
</dbReference>
<dbReference type="InterPro" id="IPR051829">
    <property type="entry name" value="Multiheme_Cytochr_ET"/>
</dbReference>
<protein>
    <recommendedName>
        <fullName evidence="10">Tetrahaem cytochrome domain-containing protein</fullName>
    </recommendedName>
</protein>
<evidence type="ECO:0000256" key="3">
    <source>
        <dbReference type="ARBA" id="ARBA00022448"/>
    </source>
</evidence>
<evidence type="ECO:0000256" key="6">
    <source>
        <dbReference type="ARBA" id="ARBA00022729"/>
    </source>
</evidence>
<keyword evidence="8" id="KW-0408">Iron</keyword>
<proteinExistence type="predicted"/>
<evidence type="ECO:0000256" key="2">
    <source>
        <dbReference type="ARBA" id="ARBA00004196"/>
    </source>
</evidence>
<keyword evidence="4" id="KW-0349">Heme</keyword>
<evidence type="ECO:0000256" key="1">
    <source>
        <dbReference type="ARBA" id="ARBA00001926"/>
    </source>
</evidence>
<sequence>MALAFFMPHPNSCEYRTRGMSHLSNKNRLFFVLTVCYNTINLLPEAKSLNWGKLLSSLFHSSPRWSRTKNNKFPDRIMHPKRVVVFLSFVLFAFPPAIVSAAEAKWNDCVGCHSGDHRNSAAPFVDLDILKNSVHSGQDCVDCHSDIHEVAHAVGEAPHQRYPEKVNCTDRCHVKGNAMGAPDFSPFDQYKDSVHGVARRAGIDDGATCTDCHGRHNIRPKSDPESNVYRANIPRTCAICHEDMQVVVKHHIHAEKPFQEYEQSVHGKGLYQAGLIDFAAVCTDCHGVHDIQPAGTPNLRARNPETCGKCHLGIFNTYKQSIHGVAAMENQIADAPTCTDCHGEHKISIPAEGKIASVCSQCHSEAGIMAKYDVPVDRTSTYQQSFHGIATSYGSKTAANCASCHGHHDVRPPSDPKSSVNPMNLSATCGKASCHPGISPKVASAKIHVDVNKKESGSPYYVRQMFVWLFIGLLFVSFIWVIPDIIRRFRRRNAS</sequence>
<dbReference type="PANTHER" id="PTHR35038">
    <property type="entry name" value="DISSIMILATORY SULFITE REDUCTASE SIRA"/>
    <property type="match status" value="1"/>
</dbReference>
<keyword evidence="7" id="KW-0249">Electron transport</keyword>
<dbReference type="SUPFAM" id="SSF48695">
    <property type="entry name" value="Multiheme cytochromes"/>
    <property type="match status" value="2"/>
</dbReference>
<keyword evidence="5" id="KW-0479">Metal-binding</keyword>
<dbReference type="GO" id="GO:0046872">
    <property type="term" value="F:metal ion binding"/>
    <property type="evidence" value="ECO:0007669"/>
    <property type="project" value="UniProtKB-KW"/>
</dbReference>
<comment type="cofactor">
    <cofactor evidence="1">
        <name>heme c</name>
        <dbReference type="ChEBI" id="CHEBI:61717"/>
    </cofactor>
</comment>
<evidence type="ECO:0000256" key="8">
    <source>
        <dbReference type="ARBA" id="ARBA00023004"/>
    </source>
</evidence>
<dbReference type="InterPro" id="IPR036280">
    <property type="entry name" value="Multihaem_cyt_sf"/>
</dbReference>
<evidence type="ECO:0000256" key="9">
    <source>
        <dbReference type="SAM" id="Phobius"/>
    </source>
</evidence>
<dbReference type="Gene3D" id="1.10.1130.10">
    <property type="entry name" value="Flavocytochrome C3, Chain A"/>
    <property type="match status" value="2"/>
</dbReference>
<feature type="transmembrane region" description="Helical" evidence="9">
    <location>
        <begin position="465"/>
        <end position="486"/>
    </location>
</feature>
<keyword evidence="9" id="KW-0812">Transmembrane</keyword>
<dbReference type="EMBL" id="QZKU01000135">
    <property type="protein sequence ID" value="RJP15320.1"/>
    <property type="molecule type" value="Genomic_DNA"/>
</dbReference>
<keyword evidence="9" id="KW-0472">Membrane</keyword>
<organism evidence="11 12">
    <name type="scientific">Abyssobacteria bacterium (strain SURF_5)</name>
    <dbReference type="NCBI Taxonomy" id="2093360"/>
    <lineage>
        <taxon>Bacteria</taxon>
        <taxon>Pseudomonadati</taxon>
        <taxon>Candidatus Hydrogenedentota</taxon>
        <taxon>Candidatus Abyssobacteria</taxon>
    </lineage>
</organism>
<dbReference type="AlphaFoldDB" id="A0A3A4NEQ5"/>
<dbReference type="Proteomes" id="UP000265882">
    <property type="component" value="Unassembled WGS sequence"/>
</dbReference>
<dbReference type="PANTHER" id="PTHR35038:SF6">
    <property type="entry name" value="SURFACE LOCALIZED DECAHEME CYTOCHROME C LIPOPROTEIN"/>
    <property type="match status" value="1"/>
</dbReference>
<comment type="subcellular location">
    <subcellularLocation>
        <location evidence="2">Cell envelope</location>
    </subcellularLocation>
</comment>
<dbReference type="GO" id="GO:0030313">
    <property type="term" value="C:cell envelope"/>
    <property type="evidence" value="ECO:0007669"/>
    <property type="project" value="UniProtKB-SubCell"/>
</dbReference>
<evidence type="ECO:0000256" key="4">
    <source>
        <dbReference type="ARBA" id="ARBA00022617"/>
    </source>
</evidence>
<keyword evidence="6" id="KW-0732">Signal</keyword>